<accession>A0A229YJ62</accession>
<dbReference type="AlphaFoldDB" id="A0A229YJ62"/>
<evidence type="ECO:0000313" key="2">
    <source>
        <dbReference type="Proteomes" id="UP000215289"/>
    </source>
</evidence>
<comment type="caution">
    <text evidence="1">The sequence shown here is derived from an EMBL/GenBank/DDBJ whole genome shotgun (WGS) entry which is preliminary data.</text>
</comment>
<organism evidence="1 2">
    <name type="scientific">Aspergillus turcosus</name>
    <dbReference type="NCBI Taxonomy" id="1245748"/>
    <lineage>
        <taxon>Eukaryota</taxon>
        <taxon>Fungi</taxon>
        <taxon>Dikarya</taxon>
        <taxon>Ascomycota</taxon>
        <taxon>Pezizomycotina</taxon>
        <taxon>Eurotiomycetes</taxon>
        <taxon>Eurotiomycetidae</taxon>
        <taxon>Eurotiales</taxon>
        <taxon>Aspergillaceae</taxon>
        <taxon>Aspergillus</taxon>
        <taxon>Aspergillus subgen. Fumigati</taxon>
    </lineage>
</organism>
<protein>
    <submittedName>
        <fullName evidence="1">Uncharacterized protein</fullName>
    </submittedName>
</protein>
<name>A0A229YJ62_9EURO</name>
<keyword evidence="2" id="KW-1185">Reference proteome</keyword>
<dbReference type="OrthoDB" id="10646097at2759"/>
<sequence length="309" mass="33586">MLGEAAMSIKAQLLMLQIAHDIATADRNRRYGLPQRCLKTPDLVVKLPYNPEAISLHRSGFYAADEFGVVQFIRRPSNVSIGSKEVPSMSGALPTSNPQAAEHQVDLVFWCHPCVTLISPAKPFGQGRTLLGHYPSEEQKALSQGLIAQFYNNMDHRTSEEDLVQFGLGQLQTLLESAPPDANAGGGMEVEGIQGGEKSLSLRPLKMSTKCRDGNRDTISLKEASIGEMAHDTLPDLPSLSELRVFCIHAVVFATMVESLGTDHIGFELDESLLADIDACLALHNRVELAAAHNSAEDDSDDIMAYECG</sequence>
<gene>
    <name evidence="1" type="ORF">CFD26_102854</name>
</gene>
<evidence type="ECO:0000313" key="1">
    <source>
        <dbReference type="EMBL" id="RLL94468.1"/>
    </source>
</evidence>
<dbReference type="EMBL" id="NIDN02000203">
    <property type="protein sequence ID" value="RLL94468.1"/>
    <property type="molecule type" value="Genomic_DNA"/>
</dbReference>
<reference evidence="1 2" key="1">
    <citation type="submission" date="2018-08" db="EMBL/GenBank/DDBJ databases">
        <title>Draft genome sequences of two Aspergillus turcosus clinical strains isolated from bronchoalveolar lavage fluid: one azole-susceptible and the other azole-resistant.</title>
        <authorList>
            <person name="Parent-Michaud M."/>
            <person name="Dufresne P.J."/>
            <person name="Fournier E."/>
            <person name="Martineau C."/>
            <person name="Moreira S."/>
            <person name="Perkins V."/>
            <person name="De Repentigny L."/>
            <person name="Dufresne S.F."/>
        </authorList>
    </citation>
    <scope>NUCLEOTIDE SEQUENCE [LARGE SCALE GENOMIC DNA]</scope>
    <source>
        <strain evidence="1">HMR AF 1038</strain>
    </source>
</reference>
<dbReference type="Proteomes" id="UP000215289">
    <property type="component" value="Unassembled WGS sequence"/>
</dbReference>
<proteinExistence type="predicted"/>